<evidence type="ECO:0000256" key="1">
    <source>
        <dbReference type="SAM" id="Coils"/>
    </source>
</evidence>
<dbReference type="PANTHER" id="PTHR36180:SF2">
    <property type="entry name" value="BRO FAMILY PROTEIN"/>
    <property type="match status" value="1"/>
</dbReference>
<proteinExistence type="predicted"/>
<gene>
    <name evidence="3" type="primary">bro-c</name>
</gene>
<organism evidence="3">
    <name type="scientific">Chrysodeixis includens nucleopolyhedrovirus</name>
    <dbReference type="NCBI Taxonomy" id="1207438"/>
    <lineage>
        <taxon>Viruses</taxon>
        <taxon>Viruses incertae sedis</taxon>
        <taxon>Naldaviricetes</taxon>
        <taxon>Lefavirales</taxon>
        <taxon>Baculoviridae</taxon>
        <taxon>Alphabaculovirus</taxon>
        <taxon>Alphabaculovirus chrincludentis</taxon>
        <taxon>Alphabaculovirus alterchrincludentis</taxon>
    </lineage>
</organism>
<protein>
    <submittedName>
        <fullName evidence="3">BRO-C</fullName>
    </submittedName>
</protein>
<dbReference type="PROSITE" id="PS51750">
    <property type="entry name" value="BRO_N"/>
    <property type="match status" value="1"/>
</dbReference>
<dbReference type="SMART" id="SM01040">
    <property type="entry name" value="Bro-N"/>
    <property type="match status" value="1"/>
</dbReference>
<dbReference type="InterPro" id="IPR003497">
    <property type="entry name" value="BRO_N_domain"/>
</dbReference>
<dbReference type="Pfam" id="PF02498">
    <property type="entry name" value="Bro-N"/>
    <property type="match status" value="1"/>
</dbReference>
<evidence type="ECO:0000313" key="3">
    <source>
        <dbReference type="EMBL" id="AOL56546.1"/>
    </source>
</evidence>
<keyword evidence="1" id="KW-0175">Coiled coil</keyword>
<reference evidence="3" key="1">
    <citation type="journal article" date="2016" name="Genome Announc.">
        <title>Complete genomes of six Chrysodeixis includens nucleopolyhedrovirus isolates.</title>
        <authorList>
            <person name="Craveiro S.R."/>
            <person name="Santos L.A.V.M."/>
            <person name="Togawa R.C."/>
            <person name="Inglis P.W."/>
            <person name="Grynberg P."/>
            <person name="Ribeiro Z.M.A."/>
            <person name="Ribeiro B.M."/>
            <person name="Castro M.E.B."/>
        </authorList>
    </citation>
    <scope>NUCLEOTIDE SEQUENCE</scope>
    <source>
        <strain evidence="3">IA</strain>
    </source>
</reference>
<feature type="domain" description="Bro-N" evidence="2">
    <location>
        <begin position="75"/>
        <end position="183"/>
    </location>
</feature>
<dbReference type="EMBL" id="KU669289">
    <property type="protein sequence ID" value="AOL56546.1"/>
    <property type="molecule type" value="Genomic_DNA"/>
</dbReference>
<accession>A0A1C8ZX64</accession>
<name>A0A1C8ZX64_9ABAC</name>
<dbReference type="PANTHER" id="PTHR36180">
    <property type="entry name" value="DNA-BINDING PROTEIN-RELATED-RELATED"/>
    <property type="match status" value="1"/>
</dbReference>
<feature type="coiled-coil region" evidence="1">
    <location>
        <begin position="190"/>
        <end position="222"/>
    </location>
</feature>
<sequence length="555" mass="64056">MLNIKILRLSKIKCQLFRGCLIVEEKGYITGCCGDKCQIVLVFFLTRTVKTVRYYVMSLVNRKCNIGEIEANVWIFAVESDKFWYGGHGIAEFLGYKNTRDALCKHVKPQWKTTWEAVAKRDSHATSPDETEQAELPSNWQPNTVFITEAGVYALIMRSKLPAAEKFQAWLFEEVLPELRRTGKYNIQDKQETSTEVVNYDKKLADAQIETLQLKLQLSEANATIAKLSTVKDLTISEIKRNYETQMAEYKEREYRMQLVMKDMATQANMSMTQFAVNALLARDNIDENEKLRQTLTSISGRVVPALADRPDKEEYITGYERTVDGRKRIRIGRNQYSEIKQHDRAIQKYQEEATSFAGINAKRSRLTSNLGRYAWLKDSKKFLQLKCANPVTVWLKVRTDQPHMFYGLRYTNKARTEMEVMNENELRDKYRADIEMCERNKNINSKMIKEFNALGFTSEDDCVAKCLTPSIEAKERINTIVEGIVEGMNKHLVPSTPQRRHSNAGETYSAEQVVHTMNNCQNFFVKNVFNIKFFNMGQSNNEETPMSTSTLSIE</sequence>
<evidence type="ECO:0000259" key="2">
    <source>
        <dbReference type="PROSITE" id="PS51750"/>
    </source>
</evidence>